<keyword evidence="1" id="KW-0472">Membrane</keyword>
<dbReference type="AlphaFoldDB" id="I4E7D1"/>
<sequence>MGLWTGRLRYTVGTDGKPDILFTVLCYYIPLSIFNHIRKNG</sequence>
<dbReference type="EMBL" id="FR845715">
    <property type="protein sequence ID" value="CCA45249.1"/>
    <property type="molecule type" value="Genomic_DNA"/>
</dbReference>
<accession>I4E7D1</accession>
<feature type="transmembrane region" description="Helical" evidence="1">
    <location>
        <begin position="20"/>
        <end position="37"/>
    </location>
</feature>
<organism evidence="2">
    <name type="scientific">Neisseria meningitidis alpha522</name>
    <dbReference type="NCBI Taxonomy" id="996307"/>
    <lineage>
        <taxon>Bacteria</taxon>
        <taxon>Pseudomonadati</taxon>
        <taxon>Pseudomonadota</taxon>
        <taxon>Betaproteobacteria</taxon>
        <taxon>Neisseriales</taxon>
        <taxon>Neisseriaceae</taxon>
        <taxon>Neisseria</taxon>
    </lineage>
</organism>
<name>I4E7D1_NEIME</name>
<gene>
    <name evidence="2" type="ORF">NMALPHA522_1708</name>
</gene>
<keyword evidence="1" id="KW-1133">Transmembrane helix</keyword>
<evidence type="ECO:0000256" key="1">
    <source>
        <dbReference type="SAM" id="Phobius"/>
    </source>
</evidence>
<keyword evidence="1" id="KW-0812">Transmembrane</keyword>
<protein>
    <submittedName>
        <fullName evidence="2">Uncharacterized protein</fullName>
    </submittedName>
</protein>
<reference evidence="2" key="1">
    <citation type="submission" date="2011-03" db="EMBL/GenBank/DDBJ databases">
        <title>Draft genome of Neisseria meningitidis strain alpha522.</title>
        <authorList>
            <person name="Schoen C."/>
            <person name="Blom J."/>
        </authorList>
    </citation>
    <scope>NUCLEOTIDE SEQUENCE</scope>
    <source>
        <strain evidence="2">Alpha522</strain>
    </source>
</reference>
<proteinExistence type="predicted"/>
<evidence type="ECO:0000313" key="2">
    <source>
        <dbReference type="EMBL" id="CCA45249.1"/>
    </source>
</evidence>